<accession>A0A4U0TT29</accession>
<keyword evidence="3" id="KW-1185">Reference proteome</keyword>
<dbReference type="InterPro" id="IPR053710">
    <property type="entry name" value="Arylamine_NAT_domain_sf"/>
</dbReference>
<dbReference type="SUPFAM" id="SSF54001">
    <property type="entry name" value="Cysteine proteinases"/>
    <property type="match status" value="1"/>
</dbReference>
<comment type="similarity">
    <text evidence="1">Belongs to the arylamine N-acetyltransferase family.</text>
</comment>
<dbReference type="EMBL" id="NAJL01000036">
    <property type="protein sequence ID" value="TKA25350.1"/>
    <property type="molecule type" value="Genomic_DNA"/>
</dbReference>
<comment type="caution">
    <text evidence="2">The sequence shown here is derived from an EMBL/GenBank/DDBJ whole genome shotgun (WGS) entry which is preliminary data.</text>
</comment>
<dbReference type="InterPro" id="IPR001447">
    <property type="entry name" value="Arylamine_N-AcTrfase"/>
</dbReference>
<gene>
    <name evidence="2" type="ORF">B0A50_06254</name>
</gene>
<protein>
    <submittedName>
        <fullName evidence="2">Uncharacterized protein</fullName>
    </submittedName>
</protein>
<organism evidence="2 3">
    <name type="scientific">Salinomyces thailandicus</name>
    <dbReference type="NCBI Taxonomy" id="706561"/>
    <lineage>
        <taxon>Eukaryota</taxon>
        <taxon>Fungi</taxon>
        <taxon>Dikarya</taxon>
        <taxon>Ascomycota</taxon>
        <taxon>Pezizomycotina</taxon>
        <taxon>Dothideomycetes</taxon>
        <taxon>Dothideomycetidae</taxon>
        <taxon>Mycosphaerellales</taxon>
        <taxon>Teratosphaeriaceae</taxon>
        <taxon>Salinomyces</taxon>
    </lineage>
</organism>
<evidence type="ECO:0000313" key="3">
    <source>
        <dbReference type="Proteomes" id="UP000308549"/>
    </source>
</evidence>
<dbReference type="OrthoDB" id="10260017at2759"/>
<dbReference type="PANTHER" id="PTHR11786">
    <property type="entry name" value="N-HYDROXYARYLAMINE O-ACETYLTRANSFERASE"/>
    <property type="match status" value="1"/>
</dbReference>
<dbReference type="Proteomes" id="UP000308549">
    <property type="component" value="Unassembled WGS sequence"/>
</dbReference>
<proteinExistence type="inferred from homology"/>
<dbReference type="GO" id="GO:0016407">
    <property type="term" value="F:acetyltransferase activity"/>
    <property type="evidence" value="ECO:0007669"/>
    <property type="project" value="InterPro"/>
</dbReference>
<dbReference type="Gene3D" id="3.30.2140.20">
    <property type="match status" value="1"/>
</dbReference>
<dbReference type="PANTHER" id="PTHR11786:SF0">
    <property type="entry name" value="ARYLAMINE N-ACETYLTRANSFERASE 4-RELATED"/>
    <property type="match status" value="1"/>
</dbReference>
<dbReference type="AlphaFoldDB" id="A0A4U0TT29"/>
<sequence>MGSTARGGSPWPTYTPQQLHQVFDRIDLPAKYRYEPGEFSREVIRHRDGVGLLGALQRHMLAHVPFENLDLHYSPYHQVSINADALFTKIVRQRNGRGGYCMENNVFFGIVLRSLGFDVMSVGARVNLQQQPDASIEGQKQQYGGWSHMVNLVNVRGELYMVDVGFGAGGPTHPMPLREGGISMNVAPNENVRLRRDALPEAERRENKLWLLERRVTSDDGPWVAVYCFEDNVCFLPQDFEVMTHFTSTHRTSFFAYRVVASKHLVDPSSETVNGDVVLYEDRVQSTQYGETQVLAELKSEEDRVDALQRYLGITLSDAQRDGIRGMVTEIQSA</sequence>
<reference evidence="2 3" key="1">
    <citation type="submission" date="2017-03" db="EMBL/GenBank/DDBJ databases">
        <title>Genomes of endolithic fungi from Antarctica.</title>
        <authorList>
            <person name="Coleine C."/>
            <person name="Masonjones S."/>
            <person name="Stajich J.E."/>
        </authorList>
    </citation>
    <scope>NUCLEOTIDE SEQUENCE [LARGE SCALE GENOMIC DNA]</scope>
    <source>
        <strain evidence="2 3">CCFEE 6315</strain>
    </source>
</reference>
<evidence type="ECO:0000256" key="1">
    <source>
        <dbReference type="ARBA" id="ARBA00006547"/>
    </source>
</evidence>
<name>A0A4U0TT29_9PEZI</name>
<dbReference type="InterPro" id="IPR038765">
    <property type="entry name" value="Papain-like_cys_pep_sf"/>
</dbReference>
<dbReference type="Pfam" id="PF00797">
    <property type="entry name" value="Acetyltransf_2"/>
    <property type="match status" value="1"/>
</dbReference>
<evidence type="ECO:0000313" key="2">
    <source>
        <dbReference type="EMBL" id="TKA25350.1"/>
    </source>
</evidence>